<dbReference type="InterPro" id="IPR026017">
    <property type="entry name" value="Lumazine-bd_dom"/>
</dbReference>
<dbReference type="KEGG" id="hsd:SD1D_1363"/>
<dbReference type="RefSeq" id="WP_058258240.1">
    <property type="nucleotide sequence ID" value="NZ_LN879430.1"/>
</dbReference>
<dbReference type="CDD" id="cd00402">
    <property type="entry name" value="Riboflavin_synthase_like"/>
    <property type="match status" value="1"/>
</dbReference>
<evidence type="ECO:0000313" key="13">
    <source>
        <dbReference type="EMBL" id="CUH92909.1"/>
    </source>
</evidence>
<evidence type="ECO:0000256" key="9">
    <source>
        <dbReference type="ARBA" id="ARBA00022737"/>
    </source>
</evidence>
<evidence type="ECO:0000313" key="14">
    <source>
        <dbReference type="Proteomes" id="UP000196053"/>
    </source>
</evidence>
<dbReference type="NCBIfam" id="NF009566">
    <property type="entry name" value="PRK13020.1"/>
    <property type="match status" value="1"/>
</dbReference>
<evidence type="ECO:0000256" key="6">
    <source>
        <dbReference type="ARBA" id="ARBA00013950"/>
    </source>
</evidence>
<gene>
    <name evidence="13" type="ORF">SD1D_1363</name>
</gene>
<sequence length="217" mass="23852">MFTGIVEEIGIIKEIIRKSQSIRLSIACSKILDDVKIGDSIAVNGICLTVTDMGSSCFFADVMPETMRRTGLNRMSISDKVNLERALKLSDRLGGHIVTGHIDGTGIVTSRIEEDNAIWLTIEADDNILKYMVMKGSVTLDGTSLTVAYVDENCFKVSLIPHTAGETILGSKNLGDQLNIECDLIGKYVEKLIYSNKLDRKVKKDISIEFLKSNGFA</sequence>
<dbReference type="PANTHER" id="PTHR21098:SF12">
    <property type="entry name" value="RIBOFLAVIN SYNTHASE"/>
    <property type="match status" value="1"/>
</dbReference>
<dbReference type="FunFam" id="2.40.30.20:FF:000003">
    <property type="entry name" value="Riboflavin synthase, alpha subunit"/>
    <property type="match status" value="1"/>
</dbReference>
<evidence type="ECO:0000256" key="11">
    <source>
        <dbReference type="PROSITE-ProRule" id="PRU00524"/>
    </source>
</evidence>
<dbReference type="GO" id="GO:0009231">
    <property type="term" value="P:riboflavin biosynthetic process"/>
    <property type="evidence" value="ECO:0007669"/>
    <property type="project" value="UniProtKB-KW"/>
</dbReference>
<dbReference type="EC" id="2.5.1.9" evidence="5 10"/>
<dbReference type="NCBIfam" id="TIGR00187">
    <property type="entry name" value="ribE"/>
    <property type="match status" value="1"/>
</dbReference>
<evidence type="ECO:0000256" key="3">
    <source>
        <dbReference type="ARBA" id="ARBA00004887"/>
    </source>
</evidence>
<dbReference type="Proteomes" id="UP000196053">
    <property type="component" value="Chromosome I"/>
</dbReference>
<feature type="domain" description="Lumazine-binding" evidence="12">
    <location>
        <begin position="97"/>
        <end position="193"/>
    </location>
</feature>
<feature type="repeat" description="Lumazine-binding" evidence="11">
    <location>
        <begin position="97"/>
        <end position="193"/>
    </location>
</feature>
<dbReference type="NCBIfam" id="NF006767">
    <property type="entry name" value="PRK09289.1"/>
    <property type="match status" value="1"/>
</dbReference>
<keyword evidence="14" id="KW-1185">Reference proteome</keyword>
<dbReference type="GO" id="GO:0004746">
    <property type="term" value="F:riboflavin synthase activity"/>
    <property type="evidence" value="ECO:0007669"/>
    <property type="project" value="UniProtKB-UniRule"/>
</dbReference>
<comment type="pathway">
    <text evidence="3">Cofactor biosynthesis; riboflavin biosynthesis; riboflavin from 2-hydroxy-3-oxobutyl phosphate and 5-amino-6-(D-ribitylamino)uracil: step 2/2.</text>
</comment>
<feature type="domain" description="Lumazine-binding" evidence="12">
    <location>
        <begin position="1"/>
        <end position="96"/>
    </location>
</feature>
<evidence type="ECO:0000256" key="5">
    <source>
        <dbReference type="ARBA" id="ARBA00012827"/>
    </source>
</evidence>
<evidence type="ECO:0000259" key="12">
    <source>
        <dbReference type="PROSITE" id="PS51177"/>
    </source>
</evidence>
<dbReference type="PROSITE" id="PS51177">
    <property type="entry name" value="LUMAZINE_BIND"/>
    <property type="match status" value="2"/>
</dbReference>
<keyword evidence="7" id="KW-0686">Riboflavin biosynthesis</keyword>
<name>A0A0K8J691_9FIRM</name>
<reference evidence="14" key="1">
    <citation type="submission" date="2015-09" db="EMBL/GenBank/DDBJ databases">
        <authorList>
            <person name="Wibberg D."/>
        </authorList>
    </citation>
    <scope>NUCLEOTIDE SEQUENCE [LARGE SCALE GENOMIC DNA]</scope>
    <source>
        <strain evidence="14">SD1D</strain>
    </source>
</reference>
<dbReference type="PIRSF" id="PIRSF000498">
    <property type="entry name" value="Riboflavin_syn_A"/>
    <property type="match status" value="1"/>
</dbReference>
<keyword evidence="9" id="KW-0677">Repeat</keyword>
<proteinExistence type="predicted"/>
<comment type="function">
    <text evidence="2">Catalyzes the dismutation of two molecules of 6,7-dimethyl-8-ribityllumazine, resulting in the formation of riboflavin and 5-amino-6-(D-ribitylamino)uracil.</text>
</comment>
<dbReference type="InterPro" id="IPR001783">
    <property type="entry name" value="Lumazine-bd"/>
</dbReference>
<comment type="catalytic activity">
    <reaction evidence="1">
        <text>2 6,7-dimethyl-8-(1-D-ribityl)lumazine + H(+) = 5-amino-6-(D-ribitylamino)uracil + riboflavin</text>
        <dbReference type="Rhea" id="RHEA:20772"/>
        <dbReference type="ChEBI" id="CHEBI:15378"/>
        <dbReference type="ChEBI" id="CHEBI:15934"/>
        <dbReference type="ChEBI" id="CHEBI:57986"/>
        <dbReference type="ChEBI" id="CHEBI:58201"/>
        <dbReference type="EC" id="2.5.1.9"/>
    </reaction>
</comment>
<dbReference type="FunFam" id="2.40.30.20:FF:000004">
    <property type="entry name" value="Riboflavin synthase, alpha subunit"/>
    <property type="match status" value="1"/>
</dbReference>
<dbReference type="InterPro" id="IPR023366">
    <property type="entry name" value="ATP_synth_asu-like_sf"/>
</dbReference>
<evidence type="ECO:0000256" key="10">
    <source>
        <dbReference type="NCBIfam" id="TIGR00187"/>
    </source>
</evidence>
<keyword evidence="8" id="KW-0808">Transferase</keyword>
<dbReference type="PANTHER" id="PTHR21098">
    <property type="entry name" value="RIBOFLAVIN SYNTHASE ALPHA CHAIN"/>
    <property type="match status" value="1"/>
</dbReference>
<evidence type="ECO:0000256" key="4">
    <source>
        <dbReference type="ARBA" id="ARBA00011233"/>
    </source>
</evidence>
<evidence type="ECO:0000256" key="1">
    <source>
        <dbReference type="ARBA" id="ARBA00000968"/>
    </source>
</evidence>
<feature type="repeat" description="Lumazine-binding" evidence="11">
    <location>
        <begin position="1"/>
        <end position="96"/>
    </location>
</feature>
<dbReference type="InterPro" id="IPR017938">
    <property type="entry name" value="Riboflavin_synthase-like_b-brl"/>
</dbReference>
<accession>A0A0K8J691</accession>
<evidence type="ECO:0000256" key="7">
    <source>
        <dbReference type="ARBA" id="ARBA00022619"/>
    </source>
</evidence>
<evidence type="ECO:0000256" key="2">
    <source>
        <dbReference type="ARBA" id="ARBA00002803"/>
    </source>
</evidence>
<comment type="subunit">
    <text evidence="4">Homotrimer.</text>
</comment>
<dbReference type="SUPFAM" id="SSF63380">
    <property type="entry name" value="Riboflavin synthase domain-like"/>
    <property type="match status" value="2"/>
</dbReference>
<dbReference type="Gene3D" id="2.40.30.20">
    <property type="match status" value="2"/>
</dbReference>
<dbReference type="EMBL" id="LN879430">
    <property type="protein sequence ID" value="CUH92909.1"/>
    <property type="molecule type" value="Genomic_DNA"/>
</dbReference>
<protein>
    <recommendedName>
        <fullName evidence="6 10">Riboflavin synthase</fullName>
        <ecNumber evidence="5 10">2.5.1.9</ecNumber>
    </recommendedName>
</protein>
<dbReference type="AlphaFoldDB" id="A0A0K8J691"/>
<dbReference type="Pfam" id="PF00677">
    <property type="entry name" value="Lum_binding"/>
    <property type="match status" value="2"/>
</dbReference>
<organism evidence="13 14">
    <name type="scientific">Herbinix luporum</name>
    <dbReference type="NCBI Taxonomy" id="1679721"/>
    <lineage>
        <taxon>Bacteria</taxon>
        <taxon>Bacillati</taxon>
        <taxon>Bacillota</taxon>
        <taxon>Clostridia</taxon>
        <taxon>Lachnospirales</taxon>
        <taxon>Lachnospiraceae</taxon>
        <taxon>Herbinix</taxon>
    </lineage>
</organism>
<dbReference type="OrthoDB" id="9788537at2"/>
<evidence type="ECO:0000256" key="8">
    <source>
        <dbReference type="ARBA" id="ARBA00022679"/>
    </source>
</evidence>